<evidence type="ECO:0000256" key="6">
    <source>
        <dbReference type="ARBA" id="ARBA00047334"/>
    </source>
</evidence>
<evidence type="ECO:0000256" key="7">
    <source>
        <dbReference type="ARBA" id="ARBA00047851"/>
    </source>
</evidence>
<dbReference type="GO" id="GO:0005737">
    <property type="term" value="C:cytoplasm"/>
    <property type="evidence" value="ECO:0007669"/>
    <property type="project" value="TreeGrafter"/>
</dbReference>
<organism evidence="13 14">
    <name type="scientific">Campylobacter portucalensis</name>
    <dbReference type="NCBI Taxonomy" id="2608384"/>
    <lineage>
        <taxon>Bacteria</taxon>
        <taxon>Pseudomonadati</taxon>
        <taxon>Campylobacterota</taxon>
        <taxon>Epsilonproteobacteria</taxon>
        <taxon>Campylobacterales</taxon>
        <taxon>Campylobacteraceae</taxon>
        <taxon>Campylobacter</taxon>
    </lineage>
</organism>
<sequence length="206" mass="22929">MKNELYVLTDDFYTKDDNLFLQVKEILENGVKIIQFRSKKPKINENLARGLVMLCEDFKAKLIVNDNISLAKKISAHGIHLGKDDVNLIDAIKFLGRDKIYGVSCYDDINLAIKLQNLGASYVAFGAVFSSSTKKEAKICNINNIDFSKLSIPTCLIGGINSSNISKILYKNADFLAIVSAAYKPNSISKNLENLKNIIKDKNGNF</sequence>
<dbReference type="EC" id="2.5.1.3" evidence="9"/>
<evidence type="ECO:0000256" key="1">
    <source>
        <dbReference type="ARBA" id="ARBA00005165"/>
    </source>
</evidence>
<comment type="catalytic activity">
    <reaction evidence="7 9 10">
        <text>2-(2-carboxy-4-methylthiazol-5-yl)ethyl phosphate + 4-amino-2-methyl-5-(diphosphooxymethyl)pyrimidine + 2 H(+) = thiamine phosphate + CO2 + diphosphate</text>
        <dbReference type="Rhea" id="RHEA:47848"/>
        <dbReference type="ChEBI" id="CHEBI:15378"/>
        <dbReference type="ChEBI" id="CHEBI:16526"/>
        <dbReference type="ChEBI" id="CHEBI:33019"/>
        <dbReference type="ChEBI" id="CHEBI:37575"/>
        <dbReference type="ChEBI" id="CHEBI:57841"/>
        <dbReference type="ChEBI" id="CHEBI:62890"/>
        <dbReference type="EC" id="2.5.1.3"/>
    </reaction>
</comment>
<feature type="binding site" evidence="9">
    <location>
        <position position="134"/>
    </location>
    <ligand>
        <name>4-amino-2-methyl-5-(diphosphooxymethyl)pyrimidine</name>
        <dbReference type="ChEBI" id="CHEBI:57841"/>
    </ligand>
</feature>
<dbReference type="RefSeq" id="WP_154570889.1">
    <property type="nucleotide sequence ID" value="NZ_VWSJ01000020.1"/>
</dbReference>
<name>A0A6L5WHG6_9BACT</name>
<comment type="pathway">
    <text evidence="1 9 11">Cofactor biosynthesis; thiamine diphosphate biosynthesis; thiamine phosphate from 4-amino-2-methyl-5-diphosphomethylpyrimidine and 4-methyl-5-(2-phosphoethyl)-thiazole: step 1/1.</text>
</comment>
<reference evidence="13 14" key="2">
    <citation type="submission" date="2020-03" db="EMBL/GenBank/DDBJ databases">
        <title>Campylobacter portucalensis sp. nov., a new species of Campylobacter isolated from the reproductive tract of bulls.</title>
        <authorList>
            <person name="Silva M.F."/>
            <person name="Pereira G."/>
            <person name="Carneiro C."/>
            <person name="Hemphill A."/>
            <person name="Mateus L."/>
            <person name="Lopes-Da-Costa L."/>
            <person name="Silva E."/>
        </authorList>
    </citation>
    <scope>NUCLEOTIDE SEQUENCE [LARGE SCALE GENOMIC DNA]</scope>
    <source>
        <strain evidence="13 14">FMV-PI01</strain>
    </source>
</reference>
<dbReference type="GO" id="GO:0009228">
    <property type="term" value="P:thiamine biosynthetic process"/>
    <property type="evidence" value="ECO:0007669"/>
    <property type="project" value="UniProtKB-KW"/>
</dbReference>
<dbReference type="Pfam" id="PF02581">
    <property type="entry name" value="TMP-TENI"/>
    <property type="match status" value="1"/>
</dbReference>
<dbReference type="UniPathway" id="UPA00060">
    <property type="reaction ID" value="UER00141"/>
</dbReference>
<evidence type="ECO:0000256" key="4">
    <source>
        <dbReference type="ARBA" id="ARBA00022842"/>
    </source>
</evidence>
<comment type="caution">
    <text evidence="13">The sequence shown here is derived from an EMBL/GenBank/DDBJ whole genome shotgun (WGS) entry which is preliminary data.</text>
</comment>
<feature type="binding site" evidence="9">
    <location>
        <begin position="179"/>
        <end position="180"/>
    </location>
    <ligand>
        <name>2-[(2R,5Z)-2-carboxy-4-methylthiazol-5(2H)-ylidene]ethyl phosphate</name>
        <dbReference type="ChEBI" id="CHEBI:62899"/>
    </ligand>
</feature>
<evidence type="ECO:0000256" key="11">
    <source>
        <dbReference type="RuleBase" id="RU004253"/>
    </source>
</evidence>
<evidence type="ECO:0000256" key="2">
    <source>
        <dbReference type="ARBA" id="ARBA00022679"/>
    </source>
</evidence>
<comment type="similarity">
    <text evidence="9 10">Belongs to the thiamine-phosphate synthase family.</text>
</comment>
<comment type="function">
    <text evidence="9">Condenses 4-methyl-5-(beta-hydroxyethyl)thiazole monophosphate (THZ-P) and 2-methyl-4-amino-5-hydroxymethyl pyrimidine pyrophosphate (HMP-PP) to form thiamine monophosphate (TMP).</text>
</comment>
<dbReference type="EMBL" id="VWSJ01000020">
    <property type="protein sequence ID" value="MSN96620.1"/>
    <property type="molecule type" value="Genomic_DNA"/>
</dbReference>
<feature type="binding site" evidence="9">
    <location>
        <position position="159"/>
    </location>
    <ligand>
        <name>2-[(2R,5Z)-2-carboxy-4-methylthiazol-5(2H)-ylidene]ethyl phosphate</name>
        <dbReference type="ChEBI" id="CHEBI:62899"/>
    </ligand>
</feature>
<feature type="binding site" evidence="9">
    <location>
        <position position="66"/>
    </location>
    <ligand>
        <name>Mg(2+)</name>
        <dbReference type="ChEBI" id="CHEBI:18420"/>
    </ligand>
</feature>
<dbReference type="GO" id="GO:0009229">
    <property type="term" value="P:thiamine diphosphate biosynthetic process"/>
    <property type="evidence" value="ECO:0007669"/>
    <property type="project" value="UniProtKB-UniRule"/>
</dbReference>
<dbReference type="InterPro" id="IPR036206">
    <property type="entry name" value="ThiamineP_synth_sf"/>
</dbReference>
<keyword evidence="5 9" id="KW-0784">Thiamine biosynthesis</keyword>
<comment type="catalytic activity">
    <reaction evidence="6 9 10">
        <text>4-methyl-5-(2-phosphooxyethyl)-thiazole + 4-amino-2-methyl-5-(diphosphooxymethyl)pyrimidine + H(+) = thiamine phosphate + diphosphate</text>
        <dbReference type="Rhea" id="RHEA:22328"/>
        <dbReference type="ChEBI" id="CHEBI:15378"/>
        <dbReference type="ChEBI" id="CHEBI:33019"/>
        <dbReference type="ChEBI" id="CHEBI:37575"/>
        <dbReference type="ChEBI" id="CHEBI:57841"/>
        <dbReference type="ChEBI" id="CHEBI:58296"/>
        <dbReference type="EC" id="2.5.1.3"/>
    </reaction>
</comment>
<feature type="binding site" evidence="9">
    <location>
        <begin position="35"/>
        <end position="39"/>
    </location>
    <ligand>
        <name>4-amino-2-methyl-5-(diphosphooxymethyl)pyrimidine</name>
        <dbReference type="ChEBI" id="CHEBI:57841"/>
    </ligand>
</feature>
<evidence type="ECO:0000256" key="9">
    <source>
        <dbReference type="HAMAP-Rule" id="MF_00097"/>
    </source>
</evidence>
<dbReference type="InterPro" id="IPR013785">
    <property type="entry name" value="Aldolase_TIM"/>
</dbReference>
<comment type="cofactor">
    <cofactor evidence="9">
        <name>Mg(2+)</name>
        <dbReference type="ChEBI" id="CHEBI:18420"/>
    </cofactor>
    <text evidence="9">Binds 1 Mg(2+) ion per subunit.</text>
</comment>
<dbReference type="SUPFAM" id="SSF51391">
    <property type="entry name" value="Thiamin phosphate synthase"/>
    <property type="match status" value="1"/>
</dbReference>
<evidence type="ECO:0000256" key="10">
    <source>
        <dbReference type="RuleBase" id="RU003826"/>
    </source>
</evidence>
<dbReference type="Proteomes" id="UP000476338">
    <property type="component" value="Unassembled WGS sequence"/>
</dbReference>
<dbReference type="NCBIfam" id="TIGR00693">
    <property type="entry name" value="thiE"/>
    <property type="match status" value="1"/>
</dbReference>
<reference evidence="13 14" key="1">
    <citation type="submission" date="2019-09" db="EMBL/GenBank/DDBJ databases">
        <authorList>
            <person name="Silva M."/>
            <person name="Pereira G."/>
            <person name="Lopes-Da-Costa L."/>
            <person name="Silva E."/>
        </authorList>
    </citation>
    <scope>NUCLEOTIDE SEQUENCE [LARGE SCALE GENOMIC DNA]</scope>
    <source>
        <strain evidence="13 14">FMV-PI01</strain>
    </source>
</reference>
<evidence type="ECO:0000259" key="12">
    <source>
        <dbReference type="Pfam" id="PF02581"/>
    </source>
</evidence>
<dbReference type="GO" id="GO:0004789">
    <property type="term" value="F:thiamine-phosphate diphosphorylase activity"/>
    <property type="evidence" value="ECO:0007669"/>
    <property type="project" value="UniProtKB-UniRule"/>
</dbReference>
<dbReference type="InterPro" id="IPR022998">
    <property type="entry name" value="ThiamineP_synth_TenI"/>
</dbReference>
<feature type="binding site" evidence="9">
    <location>
        <begin position="131"/>
        <end position="133"/>
    </location>
    <ligand>
        <name>2-[(2R,5Z)-2-carboxy-4-methylthiazol-5(2H)-ylidene]ethyl phosphate</name>
        <dbReference type="ChEBI" id="CHEBI:62899"/>
    </ligand>
</feature>
<evidence type="ECO:0000256" key="3">
    <source>
        <dbReference type="ARBA" id="ARBA00022723"/>
    </source>
</evidence>
<dbReference type="HAMAP" id="MF_00097">
    <property type="entry name" value="TMP_synthase"/>
    <property type="match status" value="1"/>
</dbReference>
<accession>A0A6L5WHG6</accession>
<evidence type="ECO:0000256" key="8">
    <source>
        <dbReference type="ARBA" id="ARBA00047883"/>
    </source>
</evidence>
<dbReference type="Gene3D" id="3.20.20.70">
    <property type="entry name" value="Aldolase class I"/>
    <property type="match status" value="1"/>
</dbReference>
<feature type="binding site" evidence="9">
    <location>
        <position position="65"/>
    </location>
    <ligand>
        <name>4-amino-2-methyl-5-(diphosphooxymethyl)pyrimidine</name>
        <dbReference type="ChEBI" id="CHEBI:57841"/>
    </ligand>
</feature>
<dbReference type="InterPro" id="IPR034291">
    <property type="entry name" value="TMP_synthase"/>
</dbReference>
<keyword evidence="14" id="KW-1185">Reference proteome</keyword>
<feature type="binding site" evidence="9">
    <location>
        <position position="104"/>
    </location>
    <ligand>
        <name>4-amino-2-methyl-5-(diphosphooxymethyl)pyrimidine</name>
        <dbReference type="ChEBI" id="CHEBI:57841"/>
    </ligand>
</feature>
<protein>
    <recommendedName>
        <fullName evidence="9">Thiamine-phosphate synthase</fullName>
        <shortName evidence="9">TP synthase</shortName>
        <shortName evidence="9">TPS</shortName>
        <ecNumber evidence="9">2.5.1.3</ecNumber>
    </recommendedName>
    <alternativeName>
        <fullName evidence="9">Thiamine-phosphate pyrophosphorylase</fullName>
        <shortName evidence="9">TMP pyrophosphorylase</shortName>
        <shortName evidence="9">TMP-PPase</shortName>
    </alternativeName>
</protein>
<keyword evidence="2 9" id="KW-0808">Transferase</keyword>
<dbReference type="GO" id="GO:0000287">
    <property type="term" value="F:magnesium ion binding"/>
    <property type="evidence" value="ECO:0007669"/>
    <property type="project" value="UniProtKB-UniRule"/>
</dbReference>
<dbReference type="CDD" id="cd00564">
    <property type="entry name" value="TMP_TenI"/>
    <property type="match status" value="1"/>
</dbReference>
<evidence type="ECO:0000256" key="5">
    <source>
        <dbReference type="ARBA" id="ARBA00022977"/>
    </source>
</evidence>
<proteinExistence type="inferred from homology"/>
<dbReference type="PANTHER" id="PTHR20857:SF23">
    <property type="entry name" value="THIAMINE BIOSYNTHETIC BIFUNCTIONAL ENZYME"/>
    <property type="match status" value="1"/>
</dbReference>
<dbReference type="AlphaFoldDB" id="A0A6L5WHG6"/>
<gene>
    <name evidence="9 13" type="primary">thiE</name>
    <name evidence="13" type="ORF">F1B92_05480</name>
</gene>
<feature type="binding site" evidence="9">
    <location>
        <position position="85"/>
    </location>
    <ligand>
        <name>Mg(2+)</name>
        <dbReference type="ChEBI" id="CHEBI:18420"/>
    </ligand>
</feature>
<dbReference type="PANTHER" id="PTHR20857">
    <property type="entry name" value="THIAMINE-PHOSPHATE PYROPHOSPHORYLASE"/>
    <property type="match status" value="1"/>
</dbReference>
<keyword evidence="3 9" id="KW-0479">Metal-binding</keyword>
<keyword evidence="4 9" id="KW-0460">Magnesium</keyword>
<comment type="catalytic activity">
    <reaction evidence="8 9 10">
        <text>2-[(2R,5Z)-2-carboxy-4-methylthiazol-5(2H)-ylidene]ethyl phosphate + 4-amino-2-methyl-5-(diphosphooxymethyl)pyrimidine + 2 H(+) = thiamine phosphate + CO2 + diphosphate</text>
        <dbReference type="Rhea" id="RHEA:47844"/>
        <dbReference type="ChEBI" id="CHEBI:15378"/>
        <dbReference type="ChEBI" id="CHEBI:16526"/>
        <dbReference type="ChEBI" id="CHEBI:33019"/>
        <dbReference type="ChEBI" id="CHEBI:37575"/>
        <dbReference type="ChEBI" id="CHEBI:57841"/>
        <dbReference type="ChEBI" id="CHEBI:62899"/>
        <dbReference type="EC" id="2.5.1.3"/>
    </reaction>
</comment>
<feature type="domain" description="Thiamine phosphate synthase/TenI" evidence="12">
    <location>
        <begin position="5"/>
        <end position="181"/>
    </location>
</feature>
<evidence type="ECO:0000313" key="14">
    <source>
        <dbReference type="Proteomes" id="UP000476338"/>
    </source>
</evidence>
<evidence type="ECO:0000313" key="13">
    <source>
        <dbReference type="EMBL" id="MSN96620.1"/>
    </source>
</evidence>